<dbReference type="Gene3D" id="3.40.50.150">
    <property type="entry name" value="Vaccinia Virus protein VP39"/>
    <property type="match status" value="1"/>
</dbReference>
<keyword evidence="1" id="KW-0489">Methyltransferase</keyword>
<dbReference type="RefSeq" id="WP_054211658.1">
    <property type="nucleotide sequence ID" value="NZ_LGSZ01000078.1"/>
</dbReference>
<proteinExistence type="predicted"/>
<dbReference type="InterPro" id="IPR029063">
    <property type="entry name" value="SAM-dependent_MTases_sf"/>
</dbReference>
<protein>
    <submittedName>
        <fullName evidence="1">SAM-dependent methyltransferase</fullName>
    </submittedName>
</protein>
<dbReference type="EMBL" id="LGSZ01000078">
    <property type="protein sequence ID" value="KPH75520.1"/>
    <property type="molecule type" value="Genomic_DNA"/>
</dbReference>
<dbReference type="OrthoDB" id="5525831at2"/>
<name>A0A0N1F939_9HYPH</name>
<evidence type="ECO:0000313" key="1">
    <source>
        <dbReference type="EMBL" id="KPH75520.1"/>
    </source>
</evidence>
<dbReference type="PANTHER" id="PTHR20974">
    <property type="entry name" value="UPF0585 PROTEIN CG18661"/>
    <property type="match status" value="1"/>
</dbReference>
<comment type="caution">
    <text evidence="1">The sequence shown here is derived from an EMBL/GenBank/DDBJ whole genome shotgun (WGS) entry which is preliminary data.</text>
</comment>
<accession>A0A0N1F939</accession>
<keyword evidence="1" id="KW-0808">Transferase</keyword>
<sequence>MTNATSTLWTPGPEWTQANDQRLFAPATQRNRDAILDVLRGILPRQGLVLEIASGSGEHAIHFAQALPYLVFQPSDPSPEALTSIAAWTQSSGAGNVRPPLLIDAMAETWPREAAEAILCINMIHIAPWAATQGLIRHAGLLLTSGAPLILYGPFKRAGRPLEPGNAAFDASLRERNAAWGLRELDEVAALAAEAGFDEPDVIEMPANNLSVVFRKR</sequence>
<reference evidence="1 2" key="1">
    <citation type="submission" date="2015-07" db="EMBL/GenBank/DDBJ databases">
        <title>Whole genome sequencing of Bosea vaviloviae isolated from cave pool.</title>
        <authorList>
            <person name="Tan N.E.H."/>
            <person name="Lee Y.P."/>
            <person name="Gan H.M."/>
            <person name="Barton H."/>
            <person name="Savka M.A."/>
        </authorList>
    </citation>
    <scope>NUCLEOTIDE SEQUENCE [LARGE SCALE GENOMIC DNA]</scope>
    <source>
        <strain evidence="1 2">SD260</strain>
    </source>
</reference>
<gene>
    <name evidence="1" type="ORF">AE618_24415</name>
</gene>
<dbReference type="Pfam" id="PF06080">
    <property type="entry name" value="DUF938"/>
    <property type="match status" value="1"/>
</dbReference>
<dbReference type="Proteomes" id="UP000037822">
    <property type="component" value="Unassembled WGS sequence"/>
</dbReference>
<dbReference type="GO" id="GO:0032259">
    <property type="term" value="P:methylation"/>
    <property type="evidence" value="ECO:0007669"/>
    <property type="project" value="UniProtKB-KW"/>
</dbReference>
<evidence type="ECO:0000313" key="2">
    <source>
        <dbReference type="Proteomes" id="UP000037822"/>
    </source>
</evidence>
<dbReference type="PATRIC" id="fig|1526658.3.peg.910"/>
<dbReference type="SUPFAM" id="SSF53335">
    <property type="entry name" value="S-adenosyl-L-methionine-dependent methyltransferases"/>
    <property type="match status" value="1"/>
</dbReference>
<dbReference type="GO" id="GO:0008168">
    <property type="term" value="F:methyltransferase activity"/>
    <property type="evidence" value="ECO:0007669"/>
    <property type="project" value="UniProtKB-KW"/>
</dbReference>
<dbReference type="InterPro" id="IPR010342">
    <property type="entry name" value="DUF938"/>
</dbReference>
<dbReference type="AlphaFoldDB" id="A0A0N1F939"/>
<dbReference type="PANTHER" id="PTHR20974:SF0">
    <property type="entry name" value="UPF0585 PROTEIN CG18661"/>
    <property type="match status" value="1"/>
</dbReference>
<organism evidence="1 2">
    <name type="scientific">Bosea vaviloviae</name>
    <dbReference type="NCBI Taxonomy" id="1526658"/>
    <lineage>
        <taxon>Bacteria</taxon>
        <taxon>Pseudomonadati</taxon>
        <taxon>Pseudomonadota</taxon>
        <taxon>Alphaproteobacteria</taxon>
        <taxon>Hyphomicrobiales</taxon>
        <taxon>Boseaceae</taxon>
        <taxon>Bosea</taxon>
    </lineage>
</organism>
<keyword evidence="2" id="KW-1185">Reference proteome</keyword>